<dbReference type="GO" id="GO:0016787">
    <property type="term" value="F:hydrolase activity"/>
    <property type="evidence" value="ECO:0007669"/>
    <property type="project" value="UniProtKB-KW"/>
</dbReference>
<dbReference type="EMBL" id="JABXXV010000006">
    <property type="protein sequence ID" value="NVN47424.1"/>
    <property type="molecule type" value="Genomic_DNA"/>
</dbReference>
<proteinExistence type="predicted"/>
<name>A0ABX2P654_9PROT</name>
<evidence type="ECO:0000259" key="4">
    <source>
        <dbReference type="Pfam" id="PF20736"/>
    </source>
</evidence>
<feature type="domain" description="Non-reducing end beta-L-arabinofuranosidase-like GH127 middle" evidence="4">
    <location>
        <begin position="450"/>
        <end position="541"/>
    </location>
</feature>
<protein>
    <submittedName>
        <fullName evidence="5">Glycoside hydrolase family 127 protein</fullName>
    </submittedName>
</protein>
<keyword evidence="1" id="KW-0732">Signal</keyword>
<dbReference type="InterPro" id="IPR049046">
    <property type="entry name" value="Beta-AFase-like_GH127_middle"/>
</dbReference>
<reference evidence="5 6" key="1">
    <citation type="submission" date="2020-06" db="EMBL/GenBank/DDBJ databases">
        <title>Synonyms of Asaia species.</title>
        <authorList>
            <person name="Sombolestani A."/>
        </authorList>
    </citation>
    <scope>NUCLEOTIDE SEQUENCE [LARGE SCALE GENOMIC DNA]</scope>
    <source>
        <strain evidence="5 6">LMG 27047</strain>
    </source>
</reference>
<sequence length="806" mass="89989">MSPALTRRALLSGVAALTCPAMANTPPFDAGNVEADAMKGGPRLTALPMHQVRLLPSPWQQAQTVNAAYLMRLEPDRLLHHYRSQAGLAPKGAAYGGWESDTIAGHTLGHYLSALSLHHAQTGDAAFRARVAYITAELALCQARDPSGYIGGFTSRQQNKILPGKTVFEQIRLGQIHSTGFDLNGAWSPLYNWHKLFAGLLDAELHCADPRARGLMTRLGTYIEGVFNPLSDAQIQHVLACEYGGLNESFAELYARSGDPRWLRLARLIRDRRTLSPLIEGQDNLANLHANTQIPKIIGLERLYEISGAAGDAVASETFWHAVTQRYSYVIGGNGDREYFPPPDTISRHITEQTCETCASYNMLKLTRQLYARQQDNTFFDYYERTQLNHIRAQQHPGTGMFCYMTPLMAGAKRDYSTPFDDFWCCVGTGMESHAKHGDSIYWQENERALRVMLYIPSRVFWSAGGITLRLETRYPDDGHIRLVIEQAPSQARTLSFRIPHWSHLEAVLLNGEAFDVQAAAGMLRIERIWQPEDVLSFTLALPLRSETTPDSKSVIALLHGPTVLAADLAPAAAAWDEMAPVLVGTSILDALIPDPTMPGSWKTSHIGRPQDLVLRPFHALHDRRAAVYFPVFTEAEWRQKSVLYAEQEKRRHLIASHAIDVVHPGEMQSERDHAVTSAFSFPVIYRGRNGRDARSGGWFSCQMGCGSHDPLLLQTTYWGGERRRHFSVLVDGIEIARERLENDAPDSFFNRRYPVPLALTRDKRRITVTFRPELDFSAGPIFGLALLAAANLPPLTNPSQEIAWP</sequence>
<dbReference type="PANTHER" id="PTHR31151">
    <property type="entry name" value="PROLINE-TRNA LIGASE (DUF1680)"/>
    <property type="match status" value="1"/>
</dbReference>
<evidence type="ECO:0000259" key="3">
    <source>
        <dbReference type="Pfam" id="PF20620"/>
    </source>
</evidence>
<evidence type="ECO:0000313" key="5">
    <source>
        <dbReference type="EMBL" id="NVN47424.1"/>
    </source>
</evidence>
<keyword evidence="5" id="KW-0378">Hydrolase</keyword>
<dbReference type="InterPro" id="IPR012878">
    <property type="entry name" value="Beta-AFase-like_GH127_cat"/>
</dbReference>
<comment type="caution">
    <text evidence="5">The sequence shown here is derived from an EMBL/GenBank/DDBJ whole genome shotgun (WGS) entry which is preliminary data.</text>
</comment>
<dbReference type="Pfam" id="PF07944">
    <property type="entry name" value="Beta-AFase-like_GH127_cat"/>
    <property type="match status" value="1"/>
</dbReference>
<dbReference type="PANTHER" id="PTHR31151:SF0">
    <property type="entry name" value="PROLINE-TRNA LIGASE (DUF1680)"/>
    <property type="match status" value="1"/>
</dbReference>
<evidence type="ECO:0000259" key="2">
    <source>
        <dbReference type="Pfam" id="PF07944"/>
    </source>
</evidence>
<dbReference type="InterPro" id="IPR008928">
    <property type="entry name" value="6-hairpin_glycosidase_sf"/>
</dbReference>
<feature type="signal peptide" evidence="1">
    <location>
        <begin position="1"/>
        <end position="23"/>
    </location>
</feature>
<evidence type="ECO:0000313" key="6">
    <source>
        <dbReference type="Proteomes" id="UP001516351"/>
    </source>
</evidence>
<organism evidence="5 6">
    <name type="scientific">Asaia spathodeae</name>
    <dbReference type="NCBI Taxonomy" id="657016"/>
    <lineage>
        <taxon>Bacteria</taxon>
        <taxon>Pseudomonadati</taxon>
        <taxon>Pseudomonadota</taxon>
        <taxon>Alphaproteobacteria</taxon>
        <taxon>Acetobacterales</taxon>
        <taxon>Acetobacteraceae</taxon>
        <taxon>Asaia</taxon>
    </lineage>
</organism>
<feature type="chain" id="PRO_5047269264" evidence="1">
    <location>
        <begin position="24"/>
        <end position="806"/>
    </location>
</feature>
<dbReference type="Pfam" id="PF20620">
    <property type="entry name" value="DUF6805"/>
    <property type="match status" value="1"/>
</dbReference>
<keyword evidence="6" id="KW-1185">Reference proteome</keyword>
<feature type="domain" description="Glycoside hydrolase GH146 substrate-binding" evidence="3">
    <location>
        <begin position="656"/>
        <end position="788"/>
    </location>
</feature>
<dbReference type="RefSeq" id="WP_267311759.1">
    <property type="nucleotide sequence ID" value="NZ_JABXXV010000006.1"/>
</dbReference>
<dbReference type="Proteomes" id="UP001516351">
    <property type="component" value="Unassembled WGS sequence"/>
</dbReference>
<accession>A0ABX2P654</accession>
<dbReference type="Pfam" id="PF20736">
    <property type="entry name" value="Glyco_hydro127M"/>
    <property type="match status" value="1"/>
</dbReference>
<dbReference type="InterPro" id="IPR046544">
    <property type="entry name" value="GH146_SB_dom"/>
</dbReference>
<gene>
    <name evidence="5" type="ORF">HW542_11475</name>
</gene>
<dbReference type="SUPFAM" id="SSF48208">
    <property type="entry name" value="Six-hairpin glycosidases"/>
    <property type="match status" value="1"/>
</dbReference>
<evidence type="ECO:0000256" key="1">
    <source>
        <dbReference type="SAM" id="SignalP"/>
    </source>
</evidence>
<feature type="domain" description="Non-reducing end beta-L-arabinofuranosidase-like GH127 catalytic" evidence="2">
    <location>
        <begin position="51"/>
        <end position="438"/>
    </location>
</feature>